<dbReference type="EMBL" id="BPQB01000029">
    <property type="protein sequence ID" value="GJE92957.1"/>
    <property type="molecule type" value="Genomic_DNA"/>
</dbReference>
<reference evidence="1 2" key="1">
    <citation type="submission" date="2021-08" db="EMBL/GenBank/DDBJ databases">
        <title>Draft Genome Sequence of Phanerochaete sordida strain YK-624.</title>
        <authorList>
            <person name="Mori T."/>
            <person name="Dohra H."/>
            <person name="Suzuki T."/>
            <person name="Kawagishi H."/>
            <person name="Hirai H."/>
        </authorList>
    </citation>
    <scope>NUCLEOTIDE SEQUENCE [LARGE SCALE GENOMIC DNA]</scope>
    <source>
        <strain evidence="1 2">YK-624</strain>
    </source>
</reference>
<name>A0A9P3GDX2_9APHY</name>
<dbReference type="Proteomes" id="UP000703269">
    <property type="component" value="Unassembled WGS sequence"/>
</dbReference>
<organism evidence="1 2">
    <name type="scientific">Phanerochaete sordida</name>
    <dbReference type="NCBI Taxonomy" id="48140"/>
    <lineage>
        <taxon>Eukaryota</taxon>
        <taxon>Fungi</taxon>
        <taxon>Dikarya</taxon>
        <taxon>Basidiomycota</taxon>
        <taxon>Agaricomycotina</taxon>
        <taxon>Agaricomycetes</taxon>
        <taxon>Polyporales</taxon>
        <taxon>Phanerochaetaceae</taxon>
        <taxon>Phanerochaete</taxon>
    </lineage>
</organism>
<keyword evidence="2" id="KW-1185">Reference proteome</keyword>
<gene>
    <name evidence="1" type="ORF">PsYK624_091160</name>
</gene>
<comment type="caution">
    <text evidence="1">The sequence shown here is derived from an EMBL/GenBank/DDBJ whole genome shotgun (WGS) entry which is preliminary data.</text>
</comment>
<dbReference type="OrthoDB" id="3269405at2759"/>
<proteinExistence type="predicted"/>
<protein>
    <submittedName>
        <fullName evidence="1">Uncharacterized protein</fullName>
    </submittedName>
</protein>
<evidence type="ECO:0000313" key="1">
    <source>
        <dbReference type="EMBL" id="GJE92957.1"/>
    </source>
</evidence>
<accession>A0A9P3GDX2</accession>
<dbReference type="AlphaFoldDB" id="A0A9P3GDX2"/>
<evidence type="ECO:0000313" key="2">
    <source>
        <dbReference type="Proteomes" id="UP000703269"/>
    </source>
</evidence>
<sequence length="112" mass="12420">MLGILTGLDNANTHPTLSQTNNRVALRILWPGHGSWTLTNALDTGGQQNPRTLAQIANQVANRIHEFYNEQRTVGGTEPDWNLAGIPFDSLYLVELRNVSAGSWQPVICRRV</sequence>